<keyword evidence="13" id="KW-0963">Cytoplasm</keyword>
<dbReference type="NCBIfam" id="TIGR00191">
    <property type="entry name" value="thrB"/>
    <property type="match status" value="1"/>
</dbReference>
<evidence type="ECO:0000256" key="2">
    <source>
        <dbReference type="ARBA" id="ARBA00007370"/>
    </source>
</evidence>
<keyword evidence="5 13" id="KW-0028">Amino-acid biosynthesis</keyword>
<dbReference type="OrthoDB" id="9769912at2"/>
<evidence type="ECO:0000256" key="9">
    <source>
        <dbReference type="ARBA" id="ARBA00022777"/>
    </source>
</evidence>
<dbReference type="PROSITE" id="PS00627">
    <property type="entry name" value="GHMP_KINASES_ATP"/>
    <property type="match status" value="1"/>
</dbReference>
<evidence type="ECO:0000256" key="4">
    <source>
        <dbReference type="ARBA" id="ARBA00017858"/>
    </source>
</evidence>
<dbReference type="Pfam" id="PF08544">
    <property type="entry name" value="GHMP_kinases_C"/>
    <property type="match status" value="1"/>
</dbReference>
<dbReference type="SUPFAM" id="SSF55060">
    <property type="entry name" value="GHMP Kinase, C-terminal domain"/>
    <property type="match status" value="1"/>
</dbReference>
<dbReference type="HAMAP" id="MF_00384">
    <property type="entry name" value="Homoser_kinase"/>
    <property type="match status" value="1"/>
</dbReference>
<organism evidence="16 17">
    <name type="scientific">Aerococcus viridans</name>
    <dbReference type="NCBI Taxonomy" id="1377"/>
    <lineage>
        <taxon>Bacteria</taxon>
        <taxon>Bacillati</taxon>
        <taxon>Bacillota</taxon>
        <taxon>Bacilli</taxon>
        <taxon>Lactobacillales</taxon>
        <taxon>Aerococcaceae</taxon>
        <taxon>Aerococcus</taxon>
    </lineage>
</organism>
<accession>A0A2N6UBN5</accession>
<dbReference type="RefSeq" id="WP_083272762.1">
    <property type="nucleotide sequence ID" value="NZ_PNHQ01000027.1"/>
</dbReference>
<dbReference type="Gene3D" id="3.30.230.10">
    <property type="match status" value="1"/>
</dbReference>
<evidence type="ECO:0000313" key="16">
    <source>
        <dbReference type="EMBL" id="PMC78966.1"/>
    </source>
</evidence>
<evidence type="ECO:0000256" key="6">
    <source>
        <dbReference type="ARBA" id="ARBA00022679"/>
    </source>
</evidence>
<dbReference type="PRINTS" id="PR00958">
    <property type="entry name" value="HOMSERKINASE"/>
</dbReference>
<protein>
    <recommendedName>
        <fullName evidence="4 13">Homoserine kinase</fullName>
        <shortName evidence="13">HK</shortName>
        <shortName evidence="13">HSK</shortName>
        <ecNumber evidence="3 13">2.7.1.39</ecNumber>
    </recommendedName>
</protein>
<keyword evidence="10 13" id="KW-0067">ATP-binding</keyword>
<comment type="pathway">
    <text evidence="1 13">Amino-acid biosynthesis; L-threonine biosynthesis; L-threonine from L-aspartate: step 4/5.</text>
</comment>
<dbReference type="InterPro" id="IPR006203">
    <property type="entry name" value="GHMP_knse_ATP-bd_CS"/>
</dbReference>
<dbReference type="InterPro" id="IPR000870">
    <property type="entry name" value="Homoserine_kinase"/>
</dbReference>
<dbReference type="AlphaFoldDB" id="A0A2N6UBN5"/>
<evidence type="ECO:0000256" key="1">
    <source>
        <dbReference type="ARBA" id="ARBA00005015"/>
    </source>
</evidence>
<dbReference type="GO" id="GO:0005737">
    <property type="term" value="C:cytoplasm"/>
    <property type="evidence" value="ECO:0007669"/>
    <property type="project" value="UniProtKB-SubCell"/>
</dbReference>
<evidence type="ECO:0000256" key="5">
    <source>
        <dbReference type="ARBA" id="ARBA00022605"/>
    </source>
</evidence>
<dbReference type="GO" id="GO:0005524">
    <property type="term" value="F:ATP binding"/>
    <property type="evidence" value="ECO:0007669"/>
    <property type="project" value="UniProtKB-UniRule"/>
</dbReference>
<evidence type="ECO:0000256" key="13">
    <source>
        <dbReference type="HAMAP-Rule" id="MF_00384"/>
    </source>
</evidence>
<dbReference type="InterPro" id="IPR013750">
    <property type="entry name" value="GHMP_kinase_C_dom"/>
</dbReference>
<evidence type="ECO:0000256" key="3">
    <source>
        <dbReference type="ARBA" id="ARBA00012078"/>
    </source>
</evidence>
<gene>
    <name evidence="13" type="primary">thrB</name>
    <name evidence="16" type="ORF">CJ191_08415</name>
</gene>
<comment type="caution">
    <text evidence="16">The sequence shown here is derived from an EMBL/GenBank/DDBJ whole genome shotgun (WGS) entry which is preliminary data.</text>
</comment>
<comment type="catalytic activity">
    <reaction evidence="11 13">
        <text>L-homoserine + ATP = O-phospho-L-homoserine + ADP + H(+)</text>
        <dbReference type="Rhea" id="RHEA:13985"/>
        <dbReference type="ChEBI" id="CHEBI:15378"/>
        <dbReference type="ChEBI" id="CHEBI:30616"/>
        <dbReference type="ChEBI" id="CHEBI:57476"/>
        <dbReference type="ChEBI" id="CHEBI:57590"/>
        <dbReference type="ChEBI" id="CHEBI:456216"/>
        <dbReference type="EC" id="2.7.1.39"/>
    </reaction>
</comment>
<dbReference type="InterPro" id="IPR014721">
    <property type="entry name" value="Ribsml_uS5_D2-typ_fold_subgr"/>
</dbReference>
<dbReference type="SUPFAM" id="SSF54211">
    <property type="entry name" value="Ribosomal protein S5 domain 2-like"/>
    <property type="match status" value="1"/>
</dbReference>
<comment type="subcellular location">
    <subcellularLocation>
        <location evidence="13">Cytoplasm</location>
    </subcellularLocation>
</comment>
<keyword evidence="6 13" id="KW-0808">Transferase</keyword>
<dbReference type="EMBL" id="PNHQ01000027">
    <property type="protein sequence ID" value="PMC78966.1"/>
    <property type="molecule type" value="Genomic_DNA"/>
</dbReference>
<dbReference type="Pfam" id="PF00288">
    <property type="entry name" value="GHMP_kinases_N"/>
    <property type="match status" value="1"/>
</dbReference>
<comment type="similarity">
    <text evidence="2 13">Belongs to the GHMP kinase family. Homoserine kinase subfamily.</text>
</comment>
<keyword evidence="9 13" id="KW-0418">Kinase</keyword>
<feature type="domain" description="GHMP kinase N-terminal" evidence="14">
    <location>
        <begin position="64"/>
        <end position="136"/>
    </location>
</feature>
<dbReference type="Gene3D" id="3.30.70.890">
    <property type="entry name" value="GHMP kinase, C-terminal domain"/>
    <property type="match status" value="1"/>
</dbReference>
<evidence type="ECO:0000256" key="12">
    <source>
        <dbReference type="ARBA" id="ARBA00049954"/>
    </source>
</evidence>
<comment type="function">
    <text evidence="12 13">Catalyzes the ATP-dependent phosphorylation of L-homoserine to L-homoserine phosphate.</text>
</comment>
<dbReference type="InterPro" id="IPR020568">
    <property type="entry name" value="Ribosomal_Su5_D2-typ_SF"/>
</dbReference>
<dbReference type="PANTHER" id="PTHR20861">
    <property type="entry name" value="HOMOSERINE/4-DIPHOSPHOCYTIDYL-2-C-METHYL-D-ERYTHRITOL KINASE"/>
    <property type="match status" value="1"/>
</dbReference>
<reference evidence="16 17" key="1">
    <citation type="submission" date="2017-09" db="EMBL/GenBank/DDBJ databases">
        <title>Bacterial strain isolated from the female urinary microbiota.</title>
        <authorList>
            <person name="Thomas-White K."/>
            <person name="Kumar N."/>
            <person name="Forster S."/>
            <person name="Putonti C."/>
            <person name="Lawley T."/>
            <person name="Wolfe A.J."/>
        </authorList>
    </citation>
    <scope>NUCLEOTIDE SEQUENCE [LARGE SCALE GENOMIC DNA]</scope>
    <source>
        <strain evidence="16 17">UMB0240</strain>
    </source>
</reference>
<dbReference type="Proteomes" id="UP000235701">
    <property type="component" value="Unassembled WGS sequence"/>
</dbReference>
<keyword evidence="17" id="KW-1185">Reference proteome</keyword>
<name>A0A2N6UBN5_9LACT</name>
<evidence type="ECO:0000259" key="14">
    <source>
        <dbReference type="Pfam" id="PF00288"/>
    </source>
</evidence>
<feature type="binding site" evidence="13">
    <location>
        <begin position="83"/>
        <end position="93"/>
    </location>
    <ligand>
        <name>ATP</name>
        <dbReference type="ChEBI" id="CHEBI:30616"/>
    </ligand>
</feature>
<keyword evidence="7 13" id="KW-0791">Threonine biosynthesis</keyword>
<feature type="domain" description="GHMP kinase C-terminal" evidence="15">
    <location>
        <begin position="198"/>
        <end position="271"/>
    </location>
</feature>
<dbReference type="GO" id="GO:0009088">
    <property type="term" value="P:threonine biosynthetic process"/>
    <property type="evidence" value="ECO:0007669"/>
    <property type="project" value="UniProtKB-UniRule"/>
</dbReference>
<dbReference type="PANTHER" id="PTHR20861:SF1">
    <property type="entry name" value="HOMOSERINE KINASE"/>
    <property type="match status" value="1"/>
</dbReference>
<evidence type="ECO:0000256" key="7">
    <source>
        <dbReference type="ARBA" id="ARBA00022697"/>
    </source>
</evidence>
<keyword evidence="8 13" id="KW-0547">Nucleotide-binding</keyword>
<sequence length="295" mass="31775">MVERIRVKVPATSANMGPGFDSIGVAVNLYLTIDILGPTDRWQIDHELGDSIPHDENNMVIVTILRFAPDAQPHHLKMFSDIPTARGLGSSSSAIVAGIAIAEILVNADWSMADKINMANEIEGHPDNIAPALAGGLVVSVATDLTHVLWTKSVLKDVHFIATVPNRELLTKEARAVLPKELSFADAVRANGIGNVFVSKLLEGDIEAVGTLMEMDQFHEPFRAQLVPELGQIRQKLLGVDGVFGTYLSGAGPTIMTLVQASASTQIVENIQQLNLDAEIMTLDFAQDGVIVEEI</sequence>
<evidence type="ECO:0000256" key="8">
    <source>
        <dbReference type="ARBA" id="ARBA00022741"/>
    </source>
</evidence>
<dbReference type="InterPro" id="IPR006204">
    <property type="entry name" value="GHMP_kinase_N_dom"/>
</dbReference>
<evidence type="ECO:0000313" key="17">
    <source>
        <dbReference type="Proteomes" id="UP000235701"/>
    </source>
</evidence>
<evidence type="ECO:0000256" key="11">
    <source>
        <dbReference type="ARBA" id="ARBA00049375"/>
    </source>
</evidence>
<dbReference type="PIRSF" id="PIRSF000676">
    <property type="entry name" value="Homoser_kin"/>
    <property type="match status" value="1"/>
</dbReference>
<proteinExistence type="inferred from homology"/>
<dbReference type="EC" id="2.7.1.39" evidence="3 13"/>
<evidence type="ECO:0000256" key="10">
    <source>
        <dbReference type="ARBA" id="ARBA00022840"/>
    </source>
</evidence>
<dbReference type="GO" id="GO:0004413">
    <property type="term" value="F:homoserine kinase activity"/>
    <property type="evidence" value="ECO:0007669"/>
    <property type="project" value="UniProtKB-UniRule"/>
</dbReference>
<dbReference type="UniPathway" id="UPA00050">
    <property type="reaction ID" value="UER00064"/>
</dbReference>
<evidence type="ECO:0000259" key="15">
    <source>
        <dbReference type="Pfam" id="PF08544"/>
    </source>
</evidence>
<dbReference type="InterPro" id="IPR036554">
    <property type="entry name" value="GHMP_kinase_C_sf"/>
</dbReference>